<dbReference type="EMBL" id="JBBBZM010001043">
    <property type="protein sequence ID" value="KAL0630161.1"/>
    <property type="molecule type" value="Genomic_DNA"/>
</dbReference>
<keyword evidence="2" id="KW-1185">Reference proteome</keyword>
<evidence type="ECO:0000313" key="2">
    <source>
        <dbReference type="Proteomes" id="UP001447188"/>
    </source>
</evidence>
<reference evidence="1 2" key="1">
    <citation type="submission" date="2024-02" db="EMBL/GenBank/DDBJ databases">
        <title>Discinaceae phylogenomics.</title>
        <authorList>
            <person name="Dirks A.C."/>
            <person name="James T.Y."/>
        </authorList>
    </citation>
    <scope>NUCLEOTIDE SEQUENCE [LARGE SCALE GENOMIC DNA]</scope>
    <source>
        <strain evidence="1 2">ACD0624</strain>
    </source>
</reference>
<dbReference type="Pfam" id="PF11745">
    <property type="entry name" value="DUF3304"/>
    <property type="match status" value="1"/>
</dbReference>
<comment type="caution">
    <text evidence="1">The sequence shown here is derived from an EMBL/GenBank/DDBJ whole genome shotgun (WGS) entry which is preliminary data.</text>
</comment>
<organism evidence="1 2">
    <name type="scientific">Discina gigas</name>
    <dbReference type="NCBI Taxonomy" id="1032678"/>
    <lineage>
        <taxon>Eukaryota</taxon>
        <taxon>Fungi</taxon>
        <taxon>Dikarya</taxon>
        <taxon>Ascomycota</taxon>
        <taxon>Pezizomycotina</taxon>
        <taxon>Pezizomycetes</taxon>
        <taxon>Pezizales</taxon>
        <taxon>Discinaceae</taxon>
        <taxon>Discina</taxon>
    </lineage>
</organism>
<proteinExistence type="predicted"/>
<sequence length="178" mass="19903">MVIWNLEKDWMKSICNVVCAGVLLLLVSSCSEKTVIASIIGYNHTHDLAFAGFTVNGVMGLNLAPESGGGGETCCVLIPQTWRPGLTAKVAWEYNKMADDPVPIPASQEAEVEIPEYKYPGKLQVHFYAEHKIKIIVSRCAIDHPFYPMKAQDRLPWASYDMAEEIKAMKRRGERNEC</sequence>
<dbReference type="Proteomes" id="UP001447188">
    <property type="component" value="Unassembled WGS sequence"/>
</dbReference>
<dbReference type="InterPro" id="IPR021733">
    <property type="entry name" value="DUF3304"/>
</dbReference>
<name>A0ABR3G3H9_9PEZI</name>
<protein>
    <recommendedName>
        <fullName evidence="3">DUF3304 domain-containing protein</fullName>
    </recommendedName>
</protein>
<accession>A0ABR3G3H9</accession>
<evidence type="ECO:0000313" key="1">
    <source>
        <dbReference type="EMBL" id="KAL0630161.1"/>
    </source>
</evidence>
<gene>
    <name evidence="1" type="ORF">Q9L58_010993</name>
</gene>
<evidence type="ECO:0008006" key="3">
    <source>
        <dbReference type="Google" id="ProtNLM"/>
    </source>
</evidence>